<name>A0A835WM79_9CHLO</name>
<sequence>MPRKTGYHTRSSTSTLKLGDPDVGTAAWGSEYDTEFLESSRREQRAAQLSATASRRADLRTPRSLKKGFVHNEDYEKLDSQYAASLSAYRDLELQLGQLEQRLETVHGSEALFMRAVSEQHELVETLQHQVAGLTDSLGRLLGNVERSKGLMSLMSTLQEAPPAQLVTGNKMMHESDVSRRLSSLEDRLGDMAAAITTLSATQARTLGTLKQQTSLLRHSTSGGPGRTGPGGRAGLRAVPENIEKLPNPTRLTSSQEFWKP</sequence>
<reference evidence="2" key="1">
    <citation type="journal article" date="2020" name="bioRxiv">
        <title>Comparative genomics of Chlamydomonas.</title>
        <authorList>
            <person name="Craig R.J."/>
            <person name="Hasan A.R."/>
            <person name="Ness R.W."/>
            <person name="Keightley P.D."/>
        </authorList>
    </citation>
    <scope>NUCLEOTIDE SEQUENCE</scope>
    <source>
        <strain evidence="2">CCAP 11/173</strain>
    </source>
</reference>
<feature type="compositionally biased region" description="Gly residues" evidence="1">
    <location>
        <begin position="223"/>
        <end position="234"/>
    </location>
</feature>
<dbReference type="EMBL" id="JAEHOD010000011">
    <property type="protein sequence ID" value="KAG2450358.1"/>
    <property type="molecule type" value="Genomic_DNA"/>
</dbReference>
<comment type="caution">
    <text evidence="2">The sequence shown here is derived from an EMBL/GenBank/DDBJ whole genome shotgun (WGS) entry which is preliminary data.</text>
</comment>
<gene>
    <name evidence="2" type="ORF">HYH02_004863</name>
</gene>
<evidence type="ECO:0000313" key="2">
    <source>
        <dbReference type="EMBL" id="KAG2450358.1"/>
    </source>
</evidence>
<feature type="region of interest" description="Disordered" evidence="1">
    <location>
        <begin position="1"/>
        <end position="24"/>
    </location>
</feature>
<feature type="region of interest" description="Disordered" evidence="1">
    <location>
        <begin position="39"/>
        <end position="58"/>
    </location>
</feature>
<keyword evidence="3" id="KW-1185">Reference proteome</keyword>
<dbReference type="Proteomes" id="UP000613740">
    <property type="component" value="Unassembled WGS sequence"/>
</dbReference>
<evidence type="ECO:0000313" key="3">
    <source>
        <dbReference type="Proteomes" id="UP000613740"/>
    </source>
</evidence>
<dbReference type="AlphaFoldDB" id="A0A835WM79"/>
<dbReference type="OrthoDB" id="529401at2759"/>
<feature type="compositionally biased region" description="Polar residues" evidence="1">
    <location>
        <begin position="250"/>
        <end position="261"/>
    </location>
</feature>
<accession>A0A835WM79</accession>
<feature type="region of interest" description="Disordered" evidence="1">
    <location>
        <begin position="214"/>
        <end position="261"/>
    </location>
</feature>
<protein>
    <submittedName>
        <fullName evidence="2">Uncharacterized protein</fullName>
    </submittedName>
</protein>
<organism evidence="2 3">
    <name type="scientific">Chlamydomonas schloesseri</name>
    <dbReference type="NCBI Taxonomy" id="2026947"/>
    <lineage>
        <taxon>Eukaryota</taxon>
        <taxon>Viridiplantae</taxon>
        <taxon>Chlorophyta</taxon>
        <taxon>core chlorophytes</taxon>
        <taxon>Chlorophyceae</taxon>
        <taxon>CS clade</taxon>
        <taxon>Chlamydomonadales</taxon>
        <taxon>Chlamydomonadaceae</taxon>
        <taxon>Chlamydomonas</taxon>
    </lineage>
</organism>
<evidence type="ECO:0000256" key="1">
    <source>
        <dbReference type="SAM" id="MobiDB-lite"/>
    </source>
</evidence>
<proteinExistence type="predicted"/>